<evidence type="ECO:0000256" key="10">
    <source>
        <dbReference type="ARBA" id="ARBA00023136"/>
    </source>
</evidence>
<keyword evidence="19" id="KW-1185">Reference proteome</keyword>
<evidence type="ECO:0000256" key="5">
    <source>
        <dbReference type="ARBA" id="ARBA00022525"/>
    </source>
</evidence>
<evidence type="ECO:0000256" key="2">
    <source>
        <dbReference type="ARBA" id="ARBA00004589"/>
    </source>
</evidence>
<feature type="domain" description="Rhodopsin" evidence="17">
    <location>
        <begin position="108"/>
        <end position="363"/>
    </location>
</feature>
<evidence type="ECO:0000256" key="7">
    <source>
        <dbReference type="ARBA" id="ARBA00022692"/>
    </source>
</evidence>
<gene>
    <name evidence="18" type="ORF">LY89DRAFT_747710</name>
</gene>
<keyword evidence="9 14" id="KW-1133">Transmembrane helix</keyword>
<reference evidence="18 19" key="1">
    <citation type="submission" date="2015-10" db="EMBL/GenBank/DDBJ databases">
        <title>Full genome of DAOMC 229536 Phialocephala scopiformis, a fungal endophyte of spruce producing the potent anti-insectan compound rugulosin.</title>
        <authorList>
            <consortium name="DOE Joint Genome Institute"/>
            <person name="Walker A.K."/>
            <person name="Frasz S.L."/>
            <person name="Seifert K.A."/>
            <person name="Miller J.D."/>
            <person name="Mondo S.J."/>
            <person name="Labutti K."/>
            <person name="Lipzen A."/>
            <person name="Dockter R."/>
            <person name="Kennedy M."/>
            <person name="Grigoriev I.V."/>
            <person name="Spatafora J.W."/>
        </authorList>
    </citation>
    <scope>NUCLEOTIDE SEQUENCE [LARGE SCALE GENOMIC DNA]</scope>
    <source>
        <strain evidence="18 19">CBS 120377</strain>
    </source>
</reference>
<dbReference type="GO" id="GO:0005576">
    <property type="term" value="C:extracellular region"/>
    <property type="evidence" value="ECO:0007669"/>
    <property type="project" value="UniProtKB-SubCell"/>
</dbReference>
<dbReference type="Proteomes" id="UP000070700">
    <property type="component" value="Unassembled WGS sequence"/>
</dbReference>
<dbReference type="RefSeq" id="XP_018072167.1">
    <property type="nucleotide sequence ID" value="XM_018221131.1"/>
</dbReference>
<keyword evidence="6" id="KW-0325">Glycoprotein</keyword>
<keyword evidence="11" id="KW-1015">Disulfide bond</keyword>
<organism evidence="18 19">
    <name type="scientific">Mollisia scopiformis</name>
    <name type="common">Conifer needle endophyte fungus</name>
    <name type="synonym">Phialocephala scopiformis</name>
    <dbReference type="NCBI Taxonomy" id="149040"/>
    <lineage>
        <taxon>Eukaryota</taxon>
        <taxon>Fungi</taxon>
        <taxon>Dikarya</taxon>
        <taxon>Ascomycota</taxon>
        <taxon>Pezizomycotina</taxon>
        <taxon>Leotiomycetes</taxon>
        <taxon>Helotiales</taxon>
        <taxon>Mollisiaceae</taxon>
        <taxon>Mollisia</taxon>
    </lineage>
</organism>
<evidence type="ECO:0000256" key="1">
    <source>
        <dbReference type="ARBA" id="ARBA00004141"/>
    </source>
</evidence>
<evidence type="ECO:0000256" key="6">
    <source>
        <dbReference type="ARBA" id="ARBA00022622"/>
    </source>
</evidence>
<dbReference type="InParanoid" id="A0A194XDI2"/>
<dbReference type="AlphaFoldDB" id="A0A194XDI2"/>
<dbReference type="Pfam" id="PF05730">
    <property type="entry name" value="CFEM"/>
    <property type="match status" value="1"/>
</dbReference>
<dbReference type="Pfam" id="PF20684">
    <property type="entry name" value="Fung_rhodopsin"/>
    <property type="match status" value="1"/>
</dbReference>
<keyword evidence="12" id="KW-0449">Lipoprotein</keyword>
<evidence type="ECO:0000256" key="11">
    <source>
        <dbReference type="ARBA" id="ARBA00023157"/>
    </source>
</evidence>
<dbReference type="PANTHER" id="PTHR33048">
    <property type="entry name" value="PTH11-LIKE INTEGRAL MEMBRANE PROTEIN (AFU_ORTHOLOGUE AFUA_5G11245)"/>
    <property type="match status" value="1"/>
</dbReference>
<dbReference type="KEGG" id="psco:LY89DRAFT_747710"/>
<comment type="similarity">
    <text evidence="4">Belongs to the RBT5 family.</text>
</comment>
<keyword evidence="8 15" id="KW-0732">Signal</keyword>
<evidence type="ECO:0000256" key="15">
    <source>
        <dbReference type="SAM" id="SignalP"/>
    </source>
</evidence>
<feature type="transmembrane region" description="Helical" evidence="14">
    <location>
        <begin position="338"/>
        <end position="361"/>
    </location>
</feature>
<keyword evidence="6" id="KW-0336">GPI-anchor</keyword>
<evidence type="ECO:0000256" key="4">
    <source>
        <dbReference type="ARBA" id="ARBA00010031"/>
    </source>
</evidence>
<feature type="transmembrane region" description="Helical" evidence="14">
    <location>
        <begin position="265"/>
        <end position="286"/>
    </location>
</feature>
<dbReference type="PANTHER" id="PTHR33048:SF131">
    <property type="entry name" value="INTEGRAL MEMBRANE PROTEIN"/>
    <property type="match status" value="1"/>
</dbReference>
<dbReference type="GeneID" id="28830857"/>
<keyword evidence="10 14" id="KW-0472">Membrane</keyword>
<evidence type="ECO:0000256" key="12">
    <source>
        <dbReference type="ARBA" id="ARBA00023288"/>
    </source>
</evidence>
<feature type="transmembrane region" description="Helical" evidence="14">
    <location>
        <begin position="190"/>
        <end position="207"/>
    </location>
</feature>
<feature type="transmembrane region" description="Helical" evidence="14">
    <location>
        <begin position="219"/>
        <end position="240"/>
    </location>
</feature>
<comment type="subcellular location">
    <subcellularLocation>
        <location evidence="2">Membrane</location>
        <topology evidence="2">Lipid-anchor</topology>
        <topology evidence="2">GPI-anchor</topology>
    </subcellularLocation>
    <subcellularLocation>
        <location evidence="1">Membrane</location>
        <topology evidence="1">Multi-pass membrane protein</topology>
    </subcellularLocation>
    <subcellularLocation>
        <location evidence="3">Secreted</location>
    </subcellularLocation>
</comment>
<comment type="similarity">
    <text evidence="13">Belongs to the SAT4 family.</text>
</comment>
<dbReference type="EMBL" id="KQ947414">
    <property type="protein sequence ID" value="KUJ17812.1"/>
    <property type="molecule type" value="Genomic_DNA"/>
</dbReference>
<keyword evidence="7 14" id="KW-0812">Transmembrane</keyword>
<evidence type="ECO:0000256" key="14">
    <source>
        <dbReference type="SAM" id="Phobius"/>
    </source>
</evidence>
<evidence type="ECO:0000256" key="9">
    <source>
        <dbReference type="ARBA" id="ARBA00022989"/>
    </source>
</evidence>
<feature type="transmembrane region" description="Helical" evidence="14">
    <location>
        <begin position="298"/>
        <end position="318"/>
    </location>
</feature>
<evidence type="ECO:0000313" key="19">
    <source>
        <dbReference type="Proteomes" id="UP000070700"/>
    </source>
</evidence>
<evidence type="ECO:0000256" key="8">
    <source>
        <dbReference type="ARBA" id="ARBA00022729"/>
    </source>
</evidence>
<feature type="transmembrane region" description="Helical" evidence="14">
    <location>
        <begin position="90"/>
        <end position="112"/>
    </location>
</feature>
<evidence type="ECO:0000259" key="16">
    <source>
        <dbReference type="Pfam" id="PF05730"/>
    </source>
</evidence>
<dbReference type="OrthoDB" id="408702at2759"/>
<evidence type="ECO:0000256" key="13">
    <source>
        <dbReference type="ARBA" id="ARBA00038359"/>
    </source>
</evidence>
<accession>A0A194XDI2</accession>
<dbReference type="GO" id="GO:0098552">
    <property type="term" value="C:side of membrane"/>
    <property type="evidence" value="ECO:0007669"/>
    <property type="project" value="UniProtKB-KW"/>
</dbReference>
<feature type="signal peptide" evidence="15">
    <location>
        <begin position="1"/>
        <end position="18"/>
    </location>
</feature>
<proteinExistence type="inferred from homology"/>
<feature type="domain" description="CFEM" evidence="16">
    <location>
        <begin position="19"/>
        <end position="81"/>
    </location>
</feature>
<protein>
    <submittedName>
        <fullName evidence="18">Uncharacterized protein</fullName>
    </submittedName>
</protein>
<keyword evidence="5" id="KW-0964">Secreted</keyword>
<evidence type="ECO:0000313" key="18">
    <source>
        <dbReference type="EMBL" id="KUJ17812.1"/>
    </source>
</evidence>
<feature type="transmembrane region" description="Helical" evidence="14">
    <location>
        <begin position="124"/>
        <end position="148"/>
    </location>
</feature>
<evidence type="ECO:0000259" key="17">
    <source>
        <dbReference type="Pfam" id="PF20684"/>
    </source>
</evidence>
<evidence type="ECO:0000256" key="3">
    <source>
        <dbReference type="ARBA" id="ARBA00004613"/>
    </source>
</evidence>
<name>A0A194XDI2_MOLSC</name>
<feature type="chain" id="PRO_5008268124" evidence="15">
    <location>
        <begin position="19"/>
        <end position="451"/>
    </location>
</feature>
<dbReference type="InterPro" id="IPR049326">
    <property type="entry name" value="Rhodopsin_dom_fungi"/>
</dbReference>
<dbReference type="InterPro" id="IPR052337">
    <property type="entry name" value="SAT4-like"/>
</dbReference>
<sequence>MALTRILLLLWFASVVQSQSLSPCALACIQQTVPAAGCALGNITCQCTSKSLPQLSAACMLANCSMADTLGLSKLEAQTCNLPFQNRSNLVIITFIVAMVVTGTAVLLRLASKILDNKIALEDWIIIVALMLAISANSLAIICMNHLFCDFQRLTLSVAYEGFGKHGYSLQNGDLLAILEHFPVYIAENIYVVALSITKLSILALYLRVFQHQHRFKIAVYALIFVIILSTTILSALTIFQCHPISYFWDKDIHNGACLDVNALAYANSGSSIAQDFMIIALPIPVISKLNMETRRKVAVGFMFAVGGFGCIISIVRLQSLLVFGNSIDPTWDYVPVTIWTALELGSAMICSCMPALRTLFHRIFPRIRFSSSSSRSSASASTLTSVWQSRRVMKQDDGFMELPNIETGTLNIKWGDREQHVEDSANDVRIALNNFQNGASPPDPKRITDS</sequence>
<dbReference type="InterPro" id="IPR008427">
    <property type="entry name" value="Extracellular_membr_CFEM_dom"/>
</dbReference>